<protein>
    <submittedName>
        <fullName evidence="2">Predicted protein</fullName>
    </submittedName>
</protein>
<reference evidence="2 3" key="1">
    <citation type="journal article" date="2009" name="Science">
        <title>Green evolution and dynamic adaptations revealed by genomes of the marine picoeukaryotes Micromonas.</title>
        <authorList>
            <person name="Worden A.Z."/>
            <person name="Lee J.H."/>
            <person name="Mock T."/>
            <person name="Rouze P."/>
            <person name="Simmons M.P."/>
            <person name="Aerts A.L."/>
            <person name="Allen A.E."/>
            <person name="Cuvelier M.L."/>
            <person name="Derelle E."/>
            <person name="Everett M.V."/>
            <person name="Foulon E."/>
            <person name="Grimwood J."/>
            <person name="Gundlach H."/>
            <person name="Henrissat B."/>
            <person name="Napoli C."/>
            <person name="McDonald S.M."/>
            <person name="Parker M.S."/>
            <person name="Rombauts S."/>
            <person name="Salamov A."/>
            <person name="Von Dassow P."/>
            <person name="Badger J.H."/>
            <person name="Coutinho P.M."/>
            <person name="Demir E."/>
            <person name="Dubchak I."/>
            <person name="Gentemann C."/>
            <person name="Eikrem W."/>
            <person name="Gready J.E."/>
            <person name="John U."/>
            <person name="Lanier W."/>
            <person name="Lindquist E.A."/>
            <person name="Lucas S."/>
            <person name="Mayer K.F."/>
            <person name="Moreau H."/>
            <person name="Not F."/>
            <person name="Otillar R."/>
            <person name="Panaud O."/>
            <person name="Pangilinan J."/>
            <person name="Paulsen I."/>
            <person name="Piegu B."/>
            <person name="Poliakov A."/>
            <person name="Robbens S."/>
            <person name="Schmutz J."/>
            <person name="Toulza E."/>
            <person name="Wyss T."/>
            <person name="Zelensky A."/>
            <person name="Zhou K."/>
            <person name="Armbrust E.V."/>
            <person name="Bhattacharya D."/>
            <person name="Goodenough U.W."/>
            <person name="Van de Peer Y."/>
            <person name="Grigoriev I.V."/>
        </authorList>
    </citation>
    <scope>NUCLEOTIDE SEQUENCE [LARGE SCALE GENOMIC DNA]</scope>
    <source>
        <strain evidence="2 3">CCMP1545</strain>
    </source>
</reference>
<evidence type="ECO:0000313" key="2">
    <source>
        <dbReference type="EMBL" id="EEH52891.1"/>
    </source>
</evidence>
<dbReference type="GeneID" id="9688392"/>
<dbReference type="Proteomes" id="UP000001876">
    <property type="component" value="Unassembled WGS sequence"/>
</dbReference>
<feature type="compositionally biased region" description="Low complexity" evidence="1">
    <location>
        <begin position="66"/>
        <end position="80"/>
    </location>
</feature>
<proteinExistence type="predicted"/>
<keyword evidence="3" id="KW-1185">Reference proteome</keyword>
<accession>C1N481</accession>
<organism evidence="3">
    <name type="scientific">Micromonas pusilla (strain CCMP1545)</name>
    <name type="common">Picoplanktonic green alga</name>
    <dbReference type="NCBI Taxonomy" id="564608"/>
    <lineage>
        <taxon>Eukaryota</taxon>
        <taxon>Viridiplantae</taxon>
        <taxon>Chlorophyta</taxon>
        <taxon>Mamiellophyceae</taxon>
        <taxon>Mamiellales</taxon>
        <taxon>Mamiellaceae</taxon>
        <taxon>Micromonas</taxon>
    </lineage>
</organism>
<feature type="region of interest" description="Disordered" evidence="1">
    <location>
        <begin position="40"/>
        <end position="87"/>
    </location>
</feature>
<dbReference type="RefSeq" id="XP_003062952.1">
    <property type="nucleotide sequence ID" value="XM_003062906.1"/>
</dbReference>
<dbReference type="EMBL" id="GG663747">
    <property type="protein sequence ID" value="EEH52891.1"/>
    <property type="molecule type" value="Genomic_DNA"/>
</dbReference>
<evidence type="ECO:0000256" key="1">
    <source>
        <dbReference type="SAM" id="MobiDB-lite"/>
    </source>
</evidence>
<name>C1N481_MICPC</name>
<dbReference type="AlphaFoldDB" id="C1N481"/>
<sequence length="179" mass="18618">MRRAAVALLGRRGRGGLERLATTTTTTTTTTDGVAFDRALSLSSRRPSPSRPPPRTPRRAAPRGPPRAGFASAPRGLLLRAGGGGGPAGWTGAPPAVAGASRGGVCPRCATGLRPLWPNSLLPTEVDAKDASGTSGARFWCATCEVSAARGRRDATRCYFRSSSSLETTISTRRLTTND</sequence>
<evidence type="ECO:0000313" key="3">
    <source>
        <dbReference type="Proteomes" id="UP000001876"/>
    </source>
</evidence>
<gene>
    <name evidence="2" type="ORF">MICPUCDRAFT_52447</name>
</gene>
<dbReference type="KEGG" id="mpp:MICPUCDRAFT_52447"/>